<feature type="transmembrane region" description="Helical" evidence="1">
    <location>
        <begin position="154"/>
        <end position="174"/>
    </location>
</feature>
<dbReference type="InterPro" id="IPR038637">
    <property type="entry name" value="NPCBM_sf"/>
</dbReference>
<evidence type="ECO:0000259" key="2">
    <source>
        <dbReference type="SMART" id="SM00776"/>
    </source>
</evidence>
<dbReference type="AlphaFoldDB" id="A0A1F5ZI01"/>
<feature type="transmembrane region" description="Helical" evidence="1">
    <location>
        <begin position="366"/>
        <end position="382"/>
    </location>
</feature>
<feature type="transmembrane region" description="Helical" evidence="1">
    <location>
        <begin position="467"/>
        <end position="485"/>
    </location>
</feature>
<gene>
    <name evidence="3" type="ORF">A2Z00_04130</name>
</gene>
<dbReference type="STRING" id="1798370.A2Z00_04130"/>
<evidence type="ECO:0000313" key="4">
    <source>
        <dbReference type="Proteomes" id="UP000177268"/>
    </source>
</evidence>
<proteinExistence type="predicted"/>
<dbReference type="Gene3D" id="2.60.120.1060">
    <property type="entry name" value="NPCBM/NEW2 domain"/>
    <property type="match status" value="1"/>
</dbReference>
<feature type="non-terminal residue" evidence="3">
    <location>
        <position position="1"/>
    </location>
</feature>
<protein>
    <recommendedName>
        <fullName evidence="2">Glycosyl hydrolase family 98 putative carbohydrate-binding module domain-containing protein</fullName>
    </recommendedName>
</protein>
<feature type="transmembrane region" description="Helical" evidence="1">
    <location>
        <begin position="340"/>
        <end position="360"/>
    </location>
</feature>
<keyword evidence="1" id="KW-0812">Transmembrane</keyword>
<dbReference type="Pfam" id="PF08305">
    <property type="entry name" value="NPCBM"/>
    <property type="match status" value="1"/>
</dbReference>
<comment type="caution">
    <text evidence="3">The sequence shown here is derived from an EMBL/GenBank/DDBJ whole genome shotgun (WGS) entry which is preliminary data.</text>
</comment>
<accession>A0A1F5ZI01</accession>
<dbReference type="SUPFAM" id="SSF49785">
    <property type="entry name" value="Galactose-binding domain-like"/>
    <property type="match status" value="1"/>
</dbReference>
<keyword evidence="1" id="KW-0472">Membrane</keyword>
<feature type="transmembrane region" description="Helical" evidence="1">
    <location>
        <begin position="212"/>
        <end position="231"/>
    </location>
</feature>
<reference evidence="3 4" key="1">
    <citation type="journal article" date="2016" name="Nat. Commun.">
        <title>Thousands of microbial genomes shed light on interconnected biogeochemical processes in an aquifer system.</title>
        <authorList>
            <person name="Anantharaman K."/>
            <person name="Brown C.T."/>
            <person name="Hug L.A."/>
            <person name="Sharon I."/>
            <person name="Castelle C.J."/>
            <person name="Probst A.J."/>
            <person name="Thomas B.C."/>
            <person name="Singh A."/>
            <person name="Wilkins M.J."/>
            <person name="Karaoz U."/>
            <person name="Brodie E.L."/>
            <person name="Williams K.H."/>
            <person name="Hubbard S.S."/>
            <person name="Banfield J.F."/>
        </authorList>
    </citation>
    <scope>NUCLEOTIDE SEQUENCE [LARGE SCALE GENOMIC DNA]</scope>
</reference>
<evidence type="ECO:0000256" key="1">
    <source>
        <dbReference type="SAM" id="Phobius"/>
    </source>
</evidence>
<feature type="transmembrane region" description="Helical" evidence="1">
    <location>
        <begin position="441"/>
        <end position="460"/>
    </location>
</feature>
<feature type="domain" description="Glycosyl hydrolase family 98 putative carbohydrate-binding module" evidence="2">
    <location>
        <begin position="489"/>
        <end position="635"/>
    </location>
</feature>
<evidence type="ECO:0000313" key="3">
    <source>
        <dbReference type="EMBL" id="OGG11964.1"/>
    </source>
</evidence>
<feature type="transmembrane region" description="Helical" evidence="1">
    <location>
        <begin position="94"/>
        <end position="118"/>
    </location>
</feature>
<dbReference type="Proteomes" id="UP000177268">
    <property type="component" value="Unassembled WGS sequence"/>
</dbReference>
<dbReference type="SMART" id="SM00776">
    <property type="entry name" value="NPCBM"/>
    <property type="match status" value="1"/>
</dbReference>
<feature type="transmembrane region" description="Helical" evidence="1">
    <location>
        <begin position="183"/>
        <end position="206"/>
    </location>
</feature>
<dbReference type="InterPro" id="IPR013222">
    <property type="entry name" value="Glyco_hyd_98_carb-bd"/>
</dbReference>
<feature type="transmembrane region" description="Helical" evidence="1">
    <location>
        <begin position="7"/>
        <end position="24"/>
    </location>
</feature>
<feature type="transmembrane region" description="Helical" evidence="1">
    <location>
        <begin position="292"/>
        <end position="310"/>
    </location>
</feature>
<feature type="transmembrane region" description="Helical" evidence="1">
    <location>
        <begin position="252"/>
        <end position="272"/>
    </location>
</feature>
<keyword evidence="1" id="KW-1133">Transmembrane helix</keyword>
<dbReference type="InterPro" id="IPR008979">
    <property type="entry name" value="Galactose-bd-like_sf"/>
</dbReference>
<sequence length="635" mass="72597">LERLVRSPLFFPVVIALAIIWRLVLIPNPGFEADVAFWKSWGLAVMDHDIVTGVILTNNNYPTPFSYLLFLMAKVYSVFANPHIFHDYWTNTNVLFLAICKTPAILADFGIAALILWVGRNAKKLGFPEYPGYFWKLLSAIYLLNPVTLIDGALWGQVDSVGVFMFLSALLLALRKKPFLAGFIYMVAMMTKLQNMIYGPVFFLFLWQLYGLNGLLQAVGGALVAFFGLNIEFLRARRMDRVIASLTSNYDYFPWLSLNAYNVWWIASGGVGMRLQDSDKIAFIGMVNAKTVGLFMFTCTYLLAVLFLTIETIRDRFFLGHTRDEKIVGLPVDSIQYKTLLFRFMTALIIAASGFFLFQTESHDRYAFPITVFLFLWFPLYLNIRRPNKRDTIFTAPEVWRFLVGYVLLSLIYFINLHTALIDNYPKNGIGILNQLNTPFFTISVSYLQIAFFFVFLWVVRPFMEKLTVLVPVGLFIFLLVFKNMPLITKKPILITKITPISVVQGYGTRQIDMPVNAGFGFNKWSFLSDQYSFYRHGIGTHAPSREVYDVNKLFKTFRTDYGIDTEAGPQGSVTFVVYGDGRQLFASQIIRRYDLPRHAEVDIRGIKKLELITTDGGDGNFDDHADWLNPMLVP</sequence>
<name>A0A1F5ZI01_9BACT</name>
<feature type="transmembrane region" description="Helical" evidence="1">
    <location>
        <begin position="403"/>
        <end position="421"/>
    </location>
</feature>
<organism evidence="3 4">
    <name type="scientific">Candidatus Gottesmanbacteria bacterium RBG_13_45_10</name>
    <dbReference type="NCBI Taxonomy" id="1798370"/>
    <lineage>
        <taxon>Bacteria</taxon>
        <taxon>Candidatus Gottesmaniibacteriota</taxon>
    </lineage>
</organism>
<dbReference type="EMBL" id="MFIZ01000009">
    <property type="protein sequence ID" value="OGG11964.1"/>
    <property type="molecule type" value="Genomic_DNA"/>
</dbReference>